<comment type="caution">
    <text evidence="1">The sequence shown here is derived from an EMBL/GenBank/DDBJ whole genome shotgun (WGS) entry which is preliminary data.</text>
</comment>
<name>A0A0F0KWD6_9MICO</name>
<evidence type="ECO:0000313" key="2">
    <source>
        <dbReference type="Proteomes" id="UP000033725"/>
    </source>
</evidence>
<dbReference type="AlphaFoldDB" id="A0A0F0KWD6"/>
<gene>
    <name evidence="1" type="ORF">RN51_01012</name>
</gene>
<reference evidence="1 2" key="1">
    <citation type="submission" date="2015-02" db="EMBL/GenBank/DDBJ databases">
        <title>Draft genome sequences of ten Microbacterium spp. with emphasis on heavy metal contaminated environments.</title>
        <authorList>
            <person name="Corretto E."/>
        </authorList>
    </citation>
    <scope>NUCLEOTIDE SEQUENCE [LARGE SCALE GENOMIC DNA]</scope>
    <source>
        <strain evidence="1 2">BEL163</strain>
    </source>
</reference>
<proteinExistence type="predicted"/>
<sequence>MLGMVLACATACASEAEPPRSSPPSFAVTSADVVLAEGEPYPVNLIFIAEEGDPIWTGLTGVELPGDASVGPGQFDIIRGEGSDGFQLGNITFAVDVPPNGLSFTSVGLVYEGSTDPVPVDVGSWTFSEASREEFATDEAKAAVAAIEGCTRADLPVPATMAAVNEFRTGSADVTADEIVLSPENGAISVDFSCTDDADFYGTRFAPIALGFQDIDDADLQRIRRR</sequence>
<dbReference type="EMBL" id="JYIV01000020">
    <property type="protein sequence ID" value="KJL24415.1"/>
    <property type="molecule type" value="Genomic_DNA"/>
</dbReference>
<organism evidence="1 2">
    <name type="scientific">Microbacterium oxydans</name>
    <dbReference type="NCBI Taxonomy" id="82380"/>
    <lineage>
        <taxon>Bacteria</taxon>
        <taxon>Bacillati</taxon>
        <taxon>Actinomycetota</taxon>
        <taxon>Actinomycetes</taxon>
        <taxon>Micrococcales</taxon>
        <taxon>Microbacteriaceae</taxon>
        <taxon>Microbacterium</taxon>
    </lineage>
</organism>
<evidence type="ECO:0000313" key="1">
    <source>
        <dbReference type="EMBL" id="KJL24415.1"/>
    </source>
</evidence>
<protein>
    <submittedName>
        <fullName evidence="1">Uncharacterized protein</fullName>
    </submittedName>
</protein>
<dbReference type="PATRIC" id="fig|82380.10.peg.1016"/>
<accession>A0A0F0KWD6</accession>
<dbReference type="Proteomes" id="UP000033725">
    <property type="component" value="Unassembled WGS sequence"/>
</dbReference>